<comment type="similarity">
    <text evidence="1">Belongs to the PrpD family.</text>
</comment>
<evidence type="ECO:0000259" key="3">
    <source>
        <dbReference type="Pfam" id="PF19305"/>
    </source>
</evidence>
<reference evidence="4 5" key="1">
    <citation type="submission" date="2020-07" db="EMBL/GenBank/DDBJ databases">
        <title>Genomic Encyclopedia of Type Strains, Phase IV (KMG-V): Genome sequencing to study the core and pangenomes of soil and plant-associated prokaryotes.</title>
        <authorList>
            <person name="Whitman W."/>
        </authorList>
    </citation>
    <scope>NUCLEOTIDE SEQUENCE [LARGE SCALE GENOMIC DNA]</scope>
    <source>
        <strain evidence="4 5">SAS40</strain>
    </source>
</reference>
<dbReference type="InterPro" id="IPR042188">
    <property type="entry name" value="MmgE/PrpD_sf_2"/>
</dbReference>
<dbReference type="EMBL" id="JACBYR010000001">
    <property type="protein sequence ID" value="NYE81893.1"/>
    <property type="molecule type" value="Genomic_DNA"/>
</dbReference>
<evidence type="ECO:0000313" key="4">
    <source>
        <dbReference type="EMBL" id="NYE81893.1"/>
    </source>
</evidence>
<dbReference type="InterPro" id="IPR045336">
    <property type="entry name" value="MmgE_PrpD_N"/>
</dbReference>
<gene>
    <name evidence="4" type="ORF">FHW18_001164</name>
</gene>
<dbReference type="PANTHER" id="PTHR16943:SF8">
    <property type="entry name" value="2-METHYLCITRATE DEHYDRATASE"/>
    <property type="match status" value="1"/>
</dbReference>
<sequence>MTTVATPSAATPSAAPGIPVDYLDQLARFVGQTRYEDIPEAVLARTREILVDTFPVIASGMRTPELMALSDKQVKSGSPGRSWVIGRGVTTNRFDAAMLNGIAGAWLDYDEGNFLANGHPGMQVIPAAFAVAQELGLSGKELLATIALAYEVVARIGWATKVKLIINPHGTFGVVGAALATARLTGMPASDLRQLASLAASSCMATNRHTMLDGATVRNWYAGHSGMMGQMAARLVESGFSGPSDGVNTTFSLVLGDGFSKETAVAGLGERWLLTEGYLKLYPTARYSHSCIDALFDAQAKAPRPIDPEEVDHIEVRAYRLAAYLTTQRPKDWFGTRFSLPFAVATLMVGGRNGLDAFGDEAVADPRIVALAARVTVAEAPEFTARYPEEQRVTIAIHLRDGTVVHGECVITSGEPGRPHAAADLERKYRDLAEPLWGADRAAQLREALMHLDDCPDVSALVDFCP</sequence>
<dbReference type="InterPro" id="IPR005656">
    <property type="entry name" value="MmgE_PrpD"/>
</dbReference>
<dbReference type="InterPro" id="IPR042183">
    <property type="entry name" value="MmgE/PrpD_sf_1"/>
</dbReference>
<feature type="domain" description="MmgE/PrpD N-terminal" evidence="2">
    <location>
        <begin position="25"/>
        <end position="246"/>
    </location>
</feature>
<feature type="domain" description="MmgE/PrpD C-terminal" evidence="3">
    <location>
        <begin position="282"/>
        <end position="451"/>
    </location>
</feature>
<dbReference type="AlphaFoldDB" id="A0A7Y9ISN3"/>
<dbReference type="InterPro" id="IPR036148">
    <property type="entry name" value="MmgE/PrpD_sf"/>
</dbReference>
<keyword evidence="5" id="KW-1185">Reference proteome</keyword>
<dbReference type="Gene3D" id="3.30.1330.120">
    <property type="entry name" value="2-methylcitrate dehydratase PrpD"/>
    <property type="match status" value="1"/>
</dbReference>
<dbReference type="InterPro" id="IPR045337">
    <property type="entry name" value="MmgE_PrpD_C"/>
</dbReference>
<dbReference type="PANTHER" id="PTHR16943">
    <property type="entry name" value="2-METHYLCITRATE DEHYDRATASE-RELATED"/>
    <property type="match status" value="1"/>
</dbReference>
<name>A0A7Y9ISN3_9BURK</name>
<dbReference type="Proteomes" id="UP000542125">
    <property type="component" value="Unassembled WGS sequence"/>
</dbReference>
<comment type="caution">
    <text evidence="4">The sequence shown here is derived from an EMBL/GenBank/DDBJ whole genome shotgun (WGS) entry which is preliminary data.</text>
</comment>
<dbReference type="GO" id="GO:0016829">
    <property type="term" value="F:lyase activity"/>
    <property type="evidence" value="ECO:0007669"/>
    <property type="project" value="InterPro"/>
</dbReference>
<evidence type="ECO:0000313" key="5">
    <source>
        <dbReference type="Proteomes" id="UP000542125"/>
    </source>
</evidence>
<organism evidence="4 5">
    <name type="scientific">Pigmentiphaga litoralis</name>
    <dbReference type="NCBI Taxonomy" id="516702"/>
    <lineage>
        <taxon>Bacteria</taxon>
        <taxon>Pseudomonadati</taxon>
        <taxon>Pseudomonadota</taxon>
        <taxon>Betaproteobacteria</taxon>
        <taxon>Burkholderiales</taxon>
        <taxon>Alcaligenaceae</taxon>
        <taxon>Pigmentiphaga</taxon>
    </lineage>
</organism>
<evidence type="ECO:0000259" key="2">
    <source>
        <dbReference type="Pfam" id="PF03972"/>
    </source>
</evidence>
<dbReference type="RefSeq" id="WP_179584264.1">
    <property type="nucleotide sequence ID" value="NZ_JACBYR010000001.1"/>
</dbReference>
<evidence type="ECO:0000256" key="1">
    <source>
        <dbReference type="ARBA" id="ARBA00006174"/>
    </source>
</evidence>
<proteinExistence type="inferred from homology"/>
<protein>
    <submittedName>
        <fullName evidence="4">2-methylcitrate dehydratase PrpD</fullName>
    </submittedName>
</protein>
<dbReference type="Pfam" id="PF03972">
    <property type="entry name" value="MmgE_PrpD_N"/>
    <property type="match status" value="1"/>
</dbReference>
<dbReference type="Pfam" id="PF19305">
    <property type="entry name" value="MmgE_PrpD_C"/>
    <property type="match status" value="1"/>
</dbReference>
<dbReference type="Gene3D" id="1.10.4100.10">
    <property type="entry name" value="2-methylcitrate dehydratase PrpD"/>
    <property type="match status" value="1"/>
</dbReference>
<accession>A0A7Y9ISN3</accession>
<dbReference type="SUPFAM" id="SSF103378">
    <property type="entry name" value="2-methylcitrate dehydratase PrpD"/>
    <property type="match status" value="1"/>
</dbReference>